<dbReference type="AlphaFoldDB" id="C7C5A0"/>
<protein>
    <recommendedName>
        <fullName evidence="7">N-acetyltransferase domain-containing protein</fullName>
    </recommendedName>
</protein>
<keyword evidence="5" id="KW-0012">Acyltransferase</keyword>
<dbReference type="PANTHER" id="PTHR36449:SF1">
    <property type="entry name" value="ACETYLTRANSFERASE"/>
    <property type="match status" value="1"/>
</dbReference>
<evidence type="ECO:0000256" key="4">
    <source>
        <dbReference type="ARBA" id="ARBA00022679"/>
    </source>
</evidence>
<reference evidence="8" key="1">
    <citation type="submission" date="2009-07" db="EMBL/GenBank/DDBJ databases">
        <title>Pigment operon comparison of three Enterobacter species.</title>
        <authorList>
            <person name="Lehner A."/>
            <person name="Tischler P."/>
            <person name="Rattei T."/>
            <person name="Stephan R."/>
        </authorList>
    </citation>
    <scope>NUCLEOTIDE SEQUENCE</scope>
    <source>
        <strain evidence="8">LMG 23732T</strain>
    </source>
</reference>
<comment type="similarity">
    <text evidence="1">Belongs to the acetyltransferase family. GNAT subfamily.</text>
</comment>
<name>C7C5A0_9ENTR</name>
<dbReference type="EMBL" id="FN430674">
    <property type="protein sequence ID" value="CAZ90568.1"/>
    <property type="molecule type" value="Genomic_DNA"/>
</dbReference>
<accession>C7C5A0</accession>
<dbReference type="SUPFAM" id="SSF55729">
    <property type="entry name" value="Acyl-CoA N-acyltransferases (Nat)"/>
    <property type="match status" value="1"/>
</dbReference>
<comment type="catalytic activity">
    <reaction evidence="6">
        <text>glycyl-tRNA(Gly) + acetyl-CoA = N-acetylglycyl-tRNA(Gly) + CoA + H(+)</text>
        <dbReference type="Rhea" id="RHEA:81867"/>
        <dbReference type="Rhea" id="RHEA-COMP:9683"/>
        <dbReference type="Rhea" id="RHEA-COMP:19766"/>
        <dbReference type="ChEBI" id="CHEBI:15378"/>
        <dbReference type="ChEBI" id="CHEBI:57287"/>
        <dbReference type="ChEBI" id="CHEBI:57288"/>
        <dbReference type="ChEBI" id="CHEBI:78522"/>
        <dbReference type="ChEBI" id="CHEBI:232036"/>
    </reaction>
</comment>
<dbReference type="Pfam" id="PF13508">
    <property type="entry name" value="Acetyltransf_7"/>
    <property type="match status" value="1"/>
</dbReference>
<feature type="domain" description="N-acetyltransferase" evidence="7">
    <location>
        <begin position="14"/>
        <end position="156"/>
    </location>
</feature>
<proteinExistence type="inferred from homology"/>
<evidence type="ECO:0000313" key="8">
    <source>
        <dbReference type="EMBL" id="CAZ90568.1"/>
    </source>
</evidence>
<evidence type="ECO:0000256" key="1">
    <source>
        <dbReference type="ARBA" id="ARBA00009342"/>
    </source>
</evidence>
<evidence type="ECO:0000256" key="2">
    <source>
        <dbReference type="ARBA" id="ARBA00022491"/>
    </source>
</evidence>
<keyword evidence="4" id="KW-0808">Transferase</keyword>
<dbReference type="InterPro" id="IPR016181">
    <property type="entry name" value="Acyl_CoA_acyltransferase"/>
</dbReference>
<dbReference type="Gene3D" id="3.40.630.30">
    <property type="match status" value="1"/>
</dbReference>
<evidence type="ECO:0000256" key="6">
    <source>
        <dbReference type="ARBA" id="ARBA00049880"/>
    </source>
</evidence>
<evidence type="ECO:0000256" key="3">
    <source>
        <dbReference type="ARBA" id="ARBA00022649"/>
    </source>
</evidence>
<keyword evidence="2" id="KW-0678">Repressor</keyword>
<organism evidence="8">
    <name type="scientific">Franconibacter helveticus</name>
    <dbReference type="NCBI Taxonomy" id="357240"/>
    <lineage>
        <taxon>Bacteria</taxon>
        <taxon>Pseudomonadati</taxon>
        <taxon>Pseudomonadota</taxon>
        <taxon>Gammaproteobacteria</taxon>
        <taxon>Enterobacterales</taxon>
        <taxon>Enterobacteriaceae</taxon>
        <taxon>Franconibacter</taxon>
    </lineage>
</organism>
<evidence type="ECO:0000259" key="7">
    <source>
        <dbReference type="PROSITE" id="PS51186"/>
    </source>
</evidence>
<dbReference type="PANTHER" id="PTHR36449">
    <property type="entry name" value="ACETYLTRANSFERASE-RELATED"/>
    <property type="match status" value="1"/>
</dbReference>
<dbReference type="PROSITE" id="PS51186">
    <property type="entry name" value="GNAT"/>
    <property type="match status" value="1"/>
</dbReference>
<keyword evidence="3" id="KW-1277">Toxin-antitoxin system</keyword>
<sequence length="156" mass="17585">MSQPVLLTDKHVLTEFRCGNPVLDDWLLRRALKNQALKASRTFVSCQTDTNIVAGYYSLASGSVSRHSVSRGMRQNMPEPIPVILLGRLAVDANYQGRKLGQWLLKDAVMRATRVAHHIGVKAVMVHAIDDNARAFYERFGFVQSAIAQDRLFYRL</sequence>
<dbReference type="GO" id="GO:0016747">
    <property type="term" value="F:acyltransferase activity, transferring groups other than amino-acyl groups"/>
    <property type="evidence" value="ECO:0007669"/>
    <property type="project" value="InterPro"/>
</dbReference>
<evidence type="ECO:0000256" key="5">
    <source>
        <dbReference type="ARBA" id="ARBA00023315"/>
    </source>
</evidence>
<dbReference type="InterPro" id="IPR000182">
    <property type="entry name" value="GNAT_dom"/>
</dbReference>